<dbReference type="GO" id="GO:0016740">
    <property type="term" value="F:transferase activity"/>
    <property type="evidence" value="ECO:0007669"/>
    <property type="project" value="UniProtKB-KW"/>
</dbReference>
<name>A0A7C3MLN6_DICTH</name>
<dbReference type="InterPro" id="IPR029044">
    <property type="entry name" value="Nucleotide-diphossugar_trans"/>
</dbReference>
<dbReference type="AlphaFoldDB" id="A0A7C3MLN6"/>
<evidence type="ECO:0000313" key="2">
    <source>
        <dbReference type="EMBL" id="HFX14071.1"/>
    </source>
</evidence>
<dbReference type="InterPro" id="IPR050834">
    <property type="entry name" value="Glycosyltransf_2"/>
</dbReference>
<dbReference type="Pfam" id="PF00535">
    <property type="entry name" value="Glycos_transf_2"/>
    <property type="match status" value="1"/>
</dbReference>
<gene>
    <name evidence="2" type="ORF">ENW00_08010</name>
</gene>
<dbReference type="PANTHER" id="PTHR43685:SF3">
    <property type="entry name" value="SLR2126 PROTEIN"/>
    <property type="match status" value="1"/>
</dbReference>
<evidence type="ECO:0000259" key="1">
    <source>
        <dbReference type="Pfam" id="PF00535"/>
    </source>
</evidence>
<dbReference type="InterPro" id="IPR001173">
    <property type="entry name" value="Glyco_trans_2-like"/>
</dbReference>
<dbReference type="PANTHER" id="PTHR43685">
    <property type="entry name" value="GLYCOSYLTRANSFERASE"/>
    <property type="match status" value="1"/>
</dbReference>
<dbReference type="Gene3D" id="3.90.550.10">
    <property type="entry name" value="Spore Coat Polysaccharide Biosynthesis Protein SpsA, Chain A"/>
    <property type="match status" value="1"/>
</dbReference>
<dbReference type="EMBL" id="DTIN01000033">
    <property type="protein sequence ID" value="HFX14071.1"/>
    <property type="molecule type" value="Genomic_DNA"/>
</dbReference>
<reference evidence="2" key="1">
    <citation type="journal article" date="2020" name="mSystems">
        <title>Genome- and Community-Level Interaction Insights into Carbon Utilization and Element Cycling Functions of Hydrothermarchaeota in Hydrothermal Sediment.</title>
        <authorList>
            <person name="Zhou Z."/>
            <person name="Liu Y."/>
            <person name="Xu W."/>
            <person name="Pan J."/>
            <person name="Luo Z.H."/>
            <person name="Li M."/>
        </authorList>
    </citation>
    <scope>NUCLEOTIDE SEQUENCE [LARGE SCALE GENOMIC DNA]</scope>
    <source>
        <strain evidence="2">SpSt-81</strain>
    </source>
</reference>
<proteinExistence type="predicted"/>
<organism evidence="2">
    <name type="scientific">Dictyoglomus thermophilum</name>
    <dbReference type="NCBI Taxonomy" id="14"/>
    <lineage>
        <taxon>Bacteria</taxon>
        <taxon>Pseudomonadati</taxon>
        <taxon>Dictyoglomota</taxon>
        <taxon>Dictyoglomia</taxon>
        <taxon>Dictyoglomales</taxon>
        <taxon>Dictyoglomaceae</taxon>
        <taxon>Dictyoglomus</taxon>
    </lineage>
</organism>
<keyword evidence="2" id="KW-0808">Transferase</keyword>
<accession>A0A7C3MLN6</accession>
<comment type="caution">
    <text evidence="2">The sequence shown here is derived from an EMBL/GenBank/DDBJ whole genome shotgun (WGS) entry which is preliminary data.</text>
</comment>
<dbReference type="SUPFAM" id="SSF53448">
    <property type="entry name" value="Nucleotide-diphospho-sugar transferases"/>
    <property type="match status" value="1"/>
</dbReference>
<feature type="domain" description="Glycosyltransferase 2-like" evidence="1">
    <location>
        <begin position="4"/>
        <end position="134"/>
    </location>
</feature>
<sequence length="298" mass="34823">MDISVIMPTYNRKNLLEIILPQILNQDFEGEYEVIISDDGSSDNTSELINNFQKMYPNLKYIKSKERKGPAHARNMALNISQGKLIVFIDSDIYVKKDFLKNHYDIQKENNFNVIVQGPVINTYNWKEPWTEKFKLRDISSAFFATGNVSVSKELLSVTGFFDVNFSFYGWEDLELGIRLKKLGVKLVKSEKVIVWHLSIPPDLTNLPYLLNKERERARSAIYFYKKHPTLEVKMMIQMGRIYKIGNFIQRFFGLINEKNIEKWFNFAEKKGYHTLSQIFLSGVLNKAYLDELDKISS</sequence>
<protein>
    <submittedName>
        <fullName evidence="2">Glycosyltransferase family 2 protein</fullName>
    </submittedName>
</protein>